<keyword evidence="2" id="KW-0812">Transmembrane</keyword>
<comment type="caution">
    <text evidence="3">The sequence shown here is derived from an EMBL/GenBank/DDBJ whole genome shotgun (WGS) entry which is preliminary data.</text>
</comment>
<keyword evidence="2" id="KW-0472">Membrane</keyword>
<keyword evidence="4" id="KW-1185">Reference proteome</keyword>
<feature type="compositionally biased region" description="Polar residues" evidence="1">
    <location>
        <begin position="14"/>
        <end position="25"/>
    </location>
</feature>
<gene>
    <name evidence="3" type="ORF">CFP56_031310</name>
</gene>
<dbReference type="EMBL" id="PKMF04000527">
    <property type="protein sequence ID" value="KAK7827198.1"/>
    <property type="molecule type" value="Genomic_DNA"/>
</dbReference>
<organism evidence="3 4">
    <name type="scientific">Quercus suber</name>
    <name type="common">Cork oak</name>
    <dbReference type="NCBI Taxonomy" id="58331"/>
    <lineage>
        <taxon>Eukaryota</taxon>
        <taxon>Viridiplantae</taxon>
        <taxon>Streptophyta</taxon>
        <taxon>Embryophyta</taxon>
        <taxon>Tracheophyta</taxon>
        <taxon>Spermatophyta</taxon>
        <taxon>Magnoliopsida</taxon>
        <taxon>eudicotyledons</taxon>
        <taxon>Gunneridae</taxon>
        <taxon>Pentapetalae</taxon>
        <taxon>rosids</taxon>
        <taxon>fabids</taxon>
        <taxon>Fagales</taxon>
        <taxon>Fagaceae</taxon>
        <taxon>Quercus</taxon>
    </lineage>
</organism>
<dbReference type="Proteomes" id="UP000237347">
    <property type="component" value="Unassembled WGS sequence"/>
</dbReference>
<feature type="non-terminal residue" evidence="3">
    <location>
        <position position="1"/>
    </location>
</feature>
<sequence length="80" mass="9530">SLLQSDFHLRSEARSNLSQRSKGSTFHRCSQIRCRRVQSASLDQRCHHQRYILSPYLLLYLGFVLHVVFYLLFFFFFGIS</sequence>
<name>A0AAW0JKX6_QUESU</name>
<feature type="transmembrane region" description="Helical" evidence="2">
    <location>
        <begin position="57"/>
        <end position="79"/>
    </location>
</feature>
<accession>A0AAW0JKX6</accession>
<dbReference type="AlphaFoldDB" id="A0AAW0JKX6"/>
<evidence type="ECO:0000313" key="3">
    <source>
        <dbReference type="EMBL" id="KAK7827198.1"/>
    </source>
</evidence>
<keyword evidence="2" id="KW-1133">Transmembrane helix</keyword>
<evidence type="ECO:0000256" key="2">
    <source>
        <dbReference type="SAM" id="Phobius"/>
    </source>
</evidence>
<feature type="region of interest" description="Disordered" evidence="1">
    <location>
        <begin position="1"/>
        <end position="25"/>
    </location>
</feature>
<protein>
    <submittedName>
        <fullName evidence="3">Uncharacterized protein</fullName>
    </submittedName>
</protein>
<evidence type="ECO:0000313" key="4">
    <source>
        <dbReference type="Proteomes" id="UP000237347"/>
    </source>
</evidence>
<evidence type="ECO:0000256" key="1">
    <source>
        <dbReference type="SAM" id="MobiDB-lite"/>
    </source>
</evidence>
<proteinExistence type="predicted"/>
<reference evidence="3 4" key="1">
    <citation type="journal article" date="2018" name="Sci. Data">
        <title>The draft genome sequence of cork oak.</title>
        <authorList>
            <person name="Ramos A.M."/>
            <person name="Usie A."/>
            <person name="Barbosa P."/>
            <person name="Barros P.M."/>
            <person name="Capote T."/>
            <person name="Chaves I."/>
            <person name="Simoes F."/>
            <person name="Abreu I."/>
            <person name="Carrasquinho I."/>
            <person name="Faro C."/>
            <person name="Guimaraes J.B."/>
            <person name="Mendonca D."/>
            <person name="Nobrega F."/>
            <person name="Rodrigues L."/>
            <person name="Saibo N.J.M."/>
            <person name="Varela M.C."/>
            <person name="Egas C."/>
            <person name="Matos J."/>
            <person name="Miguel C.M."/>
            <person name="Oliveira M.M."/>
            <person name="Ricardo C.P."/>
            <person name="Goncalves S."/>
        </authorList>
    </citation>
    <scope>NUCLEOTIDE SEQUENCE [LARGE SCALE GENOMIC DNA]</scope>
    <source>
        <strain evidence="4">cv. HL8</strain>
    </source>
</reference>